<reference evidence="2 3" key="1">
    <citation type="submission" date="2017-10" db="EMBL/GenBank/DDBJ databases">
        <authorList>
            <person name="Banno H."/>
            <person name="Chua N.-H."/>
        </authorList>
    </citation>
    <scope>NUCLEOTIDE SEQUENCE [LARGE SCALE GENOMIC DNA]</scope>
    <source>
        <strain evidence="2">Vibrio tapetis CECT4600</strain>
    </source>
</reference>
<organism evidence="2 3">
    <name type="scientific">Vibrio tapetis subsp. tapetis</name>
    <dbReference type="NCBI Taxonomy" id="1671868"/>
    <lineage>
        <taxon>Bacteria</taxon>
        <taxon>Pseudomonadati</taxon>
        <taxon>Pseudomonadota</taxon>
        <taxon>Gammaproteobacteria</taxon>
        <taxon>Vibrionales</taxon>
        <taxon>Vibrionaceae</taxon>
        <taxon>Vibrio</taxon>
    </lineage>
</organism>
<proteinExistence type="predicted"/>
<evidence type="ECO:0000256" key="1">
    <source>
        <dbReference type="SAM" id="SignalP"/>
    </source>
</evidence>
<dbReference type="RefSeq" id="WP_102522520.1">
    <property type="nucleotide sequence ID" value="NZ_LT960611.1"/>
</dbReference>
<dbReference type="PROSITE" id="PS51257">
    <property type="entry name" value="PROKAR_LIPOPROTEIN"/>
    <property type="match status" value="1"/>
</dbReference>
<evidence type="ECO:0000313" key="3">
    <source>
        <dbReference type="Proteomes" id="UP000235828"/>
    </source>
</evidence>
<name>A0A2N8ZDF0_9VIBR</name>
<protein>
    <submittedName>
        <fullName evidence="2">Uncharacterized protein</fullName>
    </submittedName>
</protein>
<feature type="chain" id="PRO_5014776714" evidence="1">
    <location>
        <begin position="17"/>
        <end position="1017"/>
    </location>
</feature>
<dbReference type="OrthoDB" id="5890843at2"/>
<dbReference type="Proteomes" id="UP000235828">
    <property type="component" value="Chromosome A"/>
</dbReference>
<dbReference type="AlphaFoldDB" id="A0A2N8ZDF0"/>
<dbReference type="KEGG" id="vta:A1962"/>
<keyword evidence="1" id="KW-0732">Signal</keyword>
<sequence length="1017" mass="109857">MYKQTFLRISSPILLAATLAGCGGGDGGSSASTPSVITPSVKLIQRANISVKDAEIEFTGYGQRFFPDVKGRIGSLTLSVDASHIASDHYDNGLLITQAGVVTVTVEDIKSGYETAKDAFTLTIKKGDNKALTISPLHLTTLGTNAEKRLDIQGAKGNRKVVVAKGYENLISVDGFGSIKSKGQPGEAKVLVTDEGNALYAAKTVEVPVTITAVNPNELSYAALKETYRQQLTLQAYKLSGSNTQSVAFSLNADSAKDVIEVNQKTGFITVLKAGSAKVDVSVTYPSGFSKPTETVSFDVTIAKGTNPANLLTGQIYKDYAPESVFHPQLSGIGLSGLQYSVPEGQNVLVIDQATQLPKIINAGAVELTSTIPEGDKYLAWSRSIDVTVSPSAHPGLTLPKAYLTYSPTLVLKVDPADRKGTLSAYSQDNAVWNSDLKQFRITKAGDYELTVIDDGGPNYRSLRKTFKVQVNKAKPAPLRELSSVNVVYAKNLFIELTEKLPKFERPIELASIQETSVASAYSGTKLAVAKAGETRISVRTKSDSNYLASEPASFKLYVAAGSSRLTLKGEATSAQSTWKAGGHSIAPLPIDGVTGKLSYAFAAGHEADGVVSIDKTTGNMTMLKAGKTRITATDSGTTGFKSSTISYDVIVHKATLKMSVSYQAITYKKNAKLMPVEERDITVLSPEPVTLSYQLPEQYRHVVTLVNPATGEVAVQKAGDFMLNVTAKSDNFAPLQFSARGTINKAAHPEIKIGRNSVNFNPRKLFKFNIESPAIGERRFVSDPYNKLTHVTNKLTGEFMVGNLPLSGENDRDTFTVYEAESDNYLAASQGFKVYIHPPLASEADWHREAAFTASNRKVTVASLLGSTASNLQESRLWFKGAKVVQPTEDDIKRYGPGVRLQVRLSLEGSERTQAAPAFFYVTRNDGCLDAPAPIKFDSDGLCSNGPTTRTMTIHSLPENDIIPKGGVWKTTKPISVMRYGARKFIQTPDGGLYRETSPKASRIYEWSLLNFTIRH</sequence>
<evidence type="ECO:0000313" key="2">
    <source>
        <dbReference type="EMBL" id="SON49941.1"/>
    </source>
</evidence>
<dbReference type="EMBL" id="LT960611">
    <property type="protein sequence ID" value="SON49941.1"/>
    <property type="molecule type" value="Genomic_DNA"/>
</dbReference>
<accession>A0A2N8ZDF0</accession>
<gene>
    <name evidence="2" type="ORF">VTAP4600_A1962</name>
</gene>
<keyword evidence="3" id="KW-1185">Reference proteome</keyword>
<feature type="signal peptide" evidence="1">
    <location>
        <begin position="1"/>
        <end position="16"/>
    </location>
</feature>